<proteinExistence type="predicted"/>
<comment type="caution">
    <text evidence="3">The sequence shown here is derived from an EMBL/GenBank/DDBJ whole genome shotgun (WGS) entry which is preliminary data.</text>
</comment>
<keyword evidence="2" id="KW-0812">Transmembrane</keyword>
<accession>A0AAN9Y5T2</accession>
<feature type="transmembrane region" description="Helical" evidence="2">
    <location>
        <begin position="288"/>
        <end position="310"/>
    </location>
</feature>
<evidence type="ECO:0000256" key="2">
    <source>
        <dbReference type="SAM" id="Phobius"/>
    </source>
</evidence>
<reference evidence="3 4" key="1">
    <citation type="submission" date="2024-03" db="EMBL/GenBank/DDBJ databases">
        <title>Adaptation during the transition from Ophiocordyceps entomopathogen to insect associate is accompanied by gene loss and intensified selection.</title>
        <authorList>
            <person name="Ward C.M."/>
            <person name="Onetto C.A."/>
            <person name="Borneman A.R."/>
        </authorList>
    </citation>
    <scope>NUCLEOTIDE SEQUENCE [LARGE SCALE GENOMIC DNA]</scope>
    <source>
        <strain evidence="3">AWRI1</strain>
        <tissue evidence="3">Single Adult Female</tissue>
    </source>
</reference>
<sequence>MIKSAFTFDSYFTTVRSVARDTSSSVAFSSKVMFAICVFVFFVVGGNFCEATDASFANRSDDHLVNGNVAANITFNTTTNNNVDSNKIKFNSEPVISIKNSSAGELVPRRYERFLAITPEQYTAALKSADDNEIDDKQDKDNEDPTTPLYGIYYDCLFRLSFQCVQRKLLVFLDRLSRLKSFNLIGDMISMVRNKRDVGPKIKESDLEARLNPGEASSALSALLEYNLERFFQNHVVRVTLPAGITASVSGNARSSDNLVGNTIDINISRVLEQATGRGKGDKKMKKLMHMMMTGLMGKMAFMGPMMVMIIKLKALKALILSKIALMLSLFQMFKGGGKKGGGGGHGKEVIIVHDSHGGGGGHDSLSSAWPSGGGGWSGGGGGGWFQGDSYSQGPHTGGGDATYSGSDGYSVGSQSSAGWSGGGSTAGWGRRSSSDPHWVAYRAYIPEADE</sequence>
<keyword evidence="2" id="KW-0472">Membrane</keyword>
<evidence type="ECO:0000256" key="1">
    <source>
        <dbReference type="SAM" id="MobiDB-lite"/>
    </source>
</evidence>
<dbReference type="InterPro" id="IPR012464">
    <property type="entry name" value="DUF1676"/>
</dbReference>
<dbReference type="EMBL" id="JBBCAQ010000022">
    <property type="protein sequence ID" value="KAK7591285.1"/>
    <property type="molecule type" value="Genomic_DNA"/>
</dbReference>
<feature type="region of interest" description="Disordered" evidence="1">
    <location>
        <begin position="388"/>
        <end position="435"/>
    </location>
</feature>
<dbReference type="GO" id="GO:0016020">
    <property type="term" value="C:membrane"/>
    <property type="evidence" value="ECO:0007669"/>
    <property type="project" value="TreeGrafter"/>
</dbReference>
<keyword evidence="4" id="KW-1185">Reference proteome</keyword>
<keyword evidence="2" id="KW-1133">Transmembrane helix</keyword>
<gene>
    <name evidence="3" type="ORF">V9T40_002898</name>
</gene>
<organism evidence="3 4">
    <name type="scientific">Parthenolecanium corni</name>
    <dbReference type="NCBI Taxonomy" id="536013"/>
    <lineage>
        <taxon>Eukaryota</taxon>
        <taxon>Metazoa</taxon>
        <taxon>Ecdysozoa</taxon>
        <taxon>Arthropoda</taxon>
        <taxon>Hexapoda</taxon>
        <taxon>Insecta</taxon>
        <taxon>Pterygota</taxon>
        <taxon>Neoptera</taxon>
        <taxon>Paraneoptera</taxon>
        <taxon>Hemiptera</taxon>
        <taxon>Sternorrhyncha</taxon>
        <taxon>Coccoidea</taxon>
        <taxon>Coccidae</taxon>
        <taxon>Parthenolecanium</taxon>
    </lineage>
</organism>
<evidence type="ECO:0000313" key="4">
    <source>
        <dbReference type="Proteomes" id="UP001367676"/>
    </source>
</evidence>
<name>A0AAN9Y5T2_9HEMI</name>
<dbReference type="PANTHER" id="PTHR21879:SF12">
    <property type="entry name" value="OSIRIS 12"/>
    <property type="match status" value="1"/>
</dbReference>
<dbReference type="Proteomes" id="UP001367676">
    <property type="component" value="Unassembled WGS sequence"/>
</dbReference>
<dbReference type="Pfam" id="PF07898">
    <property type="entry name" value="DUF1676"/>
    <property type="match status" value="1"/>
</dbReference>
<dbReference type="PANTHER" id="PTHR21879">
    <property type="entry name" value="FI03362P-RELATED-RELATED"/>
    <property type="match status" value="1"/>
</dbReference>
<evidence type="ECO:0000313" key="3">
    <source>
        <dbReference type="EMBL" id="KAK7591285.1"/>
    </source>
</evidence>
<protein>
    <submittedName>
        <fullName evidence="3">Uncharacterized protein</fullName>
    </submittedName>
</protein>
<dbReference type="AlphaFoldDB" id="A0AAN9Y5T2"/>
<feature type="transmembrane region" description="Helical" evidence="2">
    <location>
        <begin position="32"/>
        <end position="49"/>
    </location>
</feature>